<dbReference type="Proteomes" id="UP000515312">
    <property type="component" value="Chromosome"/>
</dbReference>
<dbReference type="AlphaFoldDB" id="A0A7G8BE01"/>
<dbReference type="EMBL" id="CP060394">
    <property type="protein sequence ID" value="QNI30771.1"/>
    <property type="molecule type" value="Genomic_DNA"/>
</dbReference>
<dbReference type="PANTHER" id="PTHR47515:SF1">
    <property type="entry name" value="BLR2054 PROTEIN"/>
    <property type="match status" value="1"/>
</dbReference>
<dbReference type="PANTHER" id="PTHR47515">
    <property type="entry name" value="LOW CALCIUM RESPONSE LOCUS PROTEIN T"/>
    <property type="match status" value="1"/>
</dbReference>
<proteinExistence type="predicted"/>
<organism evidence="1 2">
    <name type="scientific">Alloacidobacterium dinghuense</name>
    <dbReference type="NCBI Taxonomy" id="2763107"/>
    <lineage>
        <taxon>Bacteria</taxon>
        <taxon>Pseudomonadati</taxon>
        <taxon>Acidobacteriota</taxon>
        <taxon>Terriglobia</taxon>
        <taxon>Terriglobales</taxon>
        <taxon>Acidobacteriaceae</taxon>
        <taxon>Alloacidobacterium</taxon>
    </lineage>
</organism>
<reference evidence="1 2" key="1">
    <citation type="submission" date="2020-08" db="EMBL/GenBank/DDBJ databases">
        <title>Edaphobacter telluris sp. nov. and Acidobacterium dinghuensis sp. nov., two acidobacteria isolated from forest soil.</title>
        <authorList>
            <person name="Fu J."/>
            <person name="Qiu L."/>
        </authorList>
    </citation>
    <scope>NUCLEOTIDE SEQUENCE [LARGE SCALE GENOMIC DNA]</scope>
    <source>
        <strain evidence="1">4Y35</strain>
    </source>
</reference>
<accession>A0A7G8BE01</accession>
<sequence>MDFAHDVLAVERVIRVLSVDAFTRECLVLELDTGFASRRVTRVLDEFIAMRGRPVIGPELTSVISWLGH</sequence>
<evidence type="ECO:0000313" key="1">
    <source>
        <dbReference type="EMBL" id="QNI30771.1"/>
    </source>
</evidence>
<dbReference type="RefSeq" id="WP_186740871.1">
    <property type="nucleotide sequence ID" value="NZ_CP060394.1"/>
</dbReference>
<evidence type="ECO:0000313" key="2">
    <source>
        <dbReference type="Proteomes" id="UP000515312"/>
    </source>
</evidence>
<keyword evidence="2" id="KW-1185">Reference proteome</keyword>
<evidence type="ECO:0008006" key="3">
    <source>
        <dbReference type="Google" id="ProtNLM"/>
    </source>
</evidence>
<name>A0A7G8BE01_9BACT</name>
<protein>
    <recommendedName>
        <fullName evidence="3">Transposase</fullName>
    </recommendedName>
</protein>
<gene>
    <name evidence="1" type="ORF">H7849_16800</name>
</gene>
<dbReference type="KEGG" id="adin:H7849_16800"/>